<dbReference type="Proteomes" id="UP000676409">
    <property type="component" value="Chromosome"/>
</dbReference>
<dbReference type="RefSeq" id="WP_211938405.1">
    <property type="nucleotide sequence ID" value="NZ_CP073078.1"/>
</dbReference>
<dbReference type="PROSITE" id="PS50404">
    <property type="entry name" value="GST_NTER"/>
    <property type="match status" value="1"/>
</dbReference>
<dbReference type="InterPro" id="IPR040079">
    <property type="entry name" value="Glutathione_S-Trfase"/>
</dbReference>
<dbReference type="Pfam" id="PF13417">
    <property type="entry name" value="GST_N_3"/>
    <property type="match status" value="1"/>
</dbReference>
<reference evidence="3" key="1">
    <citation type="submission" date="2021-04" db="EMBL/GenBank/DDBJ databases">
        <title>The complete genome sequence of Caulobacter sp. S6.</title>
        <authorList>
            <person name="Tang Y."/>
            <person name="Ouyang W."/>
            <person name="Liu Q."/>
            <person name="Huang B."/>
            <person name="Guo Z."/>
            <person name="Lei P."/>
        </authorList>
    </citation>
    <scope>NUCLEOTIDE SEQUENCE</scope>
    <source>
        <strain evidence="3">S6</strain>
    </source>
</reference>
<dbReference type="InterPro" id="IPR036282">
    <property type="entry name" value="Glutathione-S-Trfase_C_sf"/>
</dbReference>
<dbReference type="PANTHER" id="PTHR44051">
    <property type="entry name" value="GLUTATHIONE S-TRANSFERASE-RELATED"/>
    <property type="match status" value="1"/>
</dbReference>
<evidence type="ECO:0000259" key="2">
    <source>
        <dbReference type="PROSITE" id="PS50405"/>
    </source>
</evidence>
<dbReference type="SUPFAM" id="SSF52833">
    <property type="entry name" value="Thioredoxin-like"/>
    <property type="match status" value="1"/>
</dbReference>
<dbReference type="SUPFAM" id="SSF47616">
    <property type="entry name" value="GST C-terminal domain-like"/>
    <property type="match status" value="1"/>
</dbReference>
<evidence type="ECO:0000259" key="1">
    <source>
        <dbReference type="PROSITE" id="PS50404"/>
    </source>
</evidence>
<dbReference type="InterPro" id="IPR004045">
    <property type="entry name" value="Glutathione_S-Trfase_N"/>
</dbReference>
<dbReference type="EMBL" id="CP073078">
    <property type="protein sequence ID" value="QUD88354.1"/>
    <property type="molecule type" value="Genomic_DNA"/>
</dbReference>
<dbReference type="KEGG" id="caul:KCG34_00210"/>
<dbReference type="CDD" id="cd00570">
    <property type="entry name" value="GST_N_family"/>
    <property type="match status" value="1"/>
</dbReference>
<dbReference type="PROSITE" id="PS50405">
    <property type="entry name" value="GST_CTER"/>
    <property type="match status" value="1"/>
</dbReference>
<dbReference type="SFLD" id="SFLDG00358">
    <property type="entry name" value="Main_(cytGST)"/>
    <property type="match status" value="1"/>
</dbReference>
<proteinExistence type="predicted"/>
<name>A0A975G057_9CAUL</name>
<gene>
    <name evidence="3" type="ORF">KCG34_00210</name>
</gene>
<dbReference type="Gene3D" id="1.20.1050.10">
    <property type="match status" value="1"/>
</dbReference>
<evidence type="ECO:0000313" key="3">
    <source>
        <dbReference type="EMBL" id="QUD88354.1"/>
    </source>
</evidence>
<dbReference type="PANTHER" id="PTHR44051:SF8">
    <property type="entry name" value="GLUTATHIONE S-TRANSFERASE GSTA"/>
    <property type="match status" value="1"/>
</dbReference>
<dbReference type="Gene3D" id="3.40.30.10">
    <property type="entry name" value="Glutaredoxin"/>
    <property type="match status" value="1"/>
</dbReference>
<dbReference type="AlphaFoldDB" id="A0A975G057"/>
<feature type="domain" description="GST N-terminal" evidence="1">
    <location>
        <begin position="3"/>
        <end position="84"/>
    </location>
</feature>
<dbReference type="InterPro" id="IPR010987">
    <property type="entry name" value="Glutathione-S-Trfase_C-like"/>
</dbReference>
<sequence length="227" mass="25235">MAAALTLYMHPLSSYCWKALIALYEVGAEFECEVLQGRPADDAAFRAMWPLAKMPVLKDAAQDKVVPEASIIVEYLQSLYPNGPRLIPQSADRALDVRLWDRVFDLHVQSPLQKIVSDYLRPEGDRDPAGVADARAALGVAYEFLETGVAAQGARDGFTLADCAAVPALVYARAIRPFEPGQTELAAYFDRLLLRPSVQRTIREAKPFLQWFPFHQGLDPRVLSGEF</sequence>
<organism evidence="3 4">
    <name type="scientific">Phenylobacterium montanum</name>
    <dbReference type="NCBI Taxonomy" id="2823693"/>
    <lineage>
        <taxon>Bacteria</taxon>
        <taxon>Pseudomonadati</taxon>
        <taxon>Pseudomonadota</taxon>
        <taxon>Alphaproteobacteria</taxon>
        <taxon>Caulobacterales</taxon>
        <taxon>Caulobacteraceae</taxon>
        <taxon>Phenylobacterium</taxon>
    </lineage>
</organism>
<accession>A0A975G057</accession>
<dbReference type="CDD" id="cd00299">
    <property type="entry name" value="GST_C_family"/>
    <property type="match status" value="1"/>
</dbReference>
<dbReference type="SFLD" id="SFLDS00019">
    <property type="entry name" value="Glutathione_Transferase_(cytos"/>
    <property type="match status" value="1"/>
</dbReference>
<feature type="domain" description="GST C-terminal" evidence="2">
    <location>
        <begin position="89"/>
        <end position="214"/>
    </location>
</feature>
<evidence type="ECO:0000313" key="4">
    <source>
        <dbReference type="Proteomes" id="UP000676409"/>
    </source>
</evidence>
<protein>
    <submittedName>
        <fullName evidence="3">Glutathione S-transferase family protein</fullName>
    </submittedName>
</protein>
<keyword evidence="4" id="KW-1185">Reference proteome</keyword>
<dbReference type="InterPro" id="IPR036249">
    <property type="entry name" value="Thioredoxin-like_sf"/>
</dbReference>